<keyword evidence="4" id="KW-1185">Reference proteome</keyword>
<dbReference type="InterPro" id="IPR019617">
    <property type="entry name" value="DUF2489"/>
</dbReference>
<dbReference type="AlphaFoldDB" id="A0A448TUL8"/>
<evidence type="ECO:0000259" key="2">
    <source>
        <dbReference type="Pfam" id="PF10675"/>
    </source>
</evidence>
<name>A0A448TUL8_9PAST</name>
<keyword evidence="1" id="KW-0472">Membrane</keyword>
<keyword evidence="1" id="KW-1133">Transmembrane helix</keyword>
<keyword evidence="1" id="KW-0812">Transmembrane</keyword>
<feature type="domain" description="DUF2489" evidence="2">
    <location>
        <begin position="13"/>
        <end position="134"/>
    </location>
</feature>
<protein>
    <submittedName>
        <fullName evidence="3">Putative coproporphyrinogen III oxidase</fullName>
    </submittedName>
</protein>
<dbReference type="OrthoDB" id="5293867at2"/>
<accession>A0A448TUL8</accession>
<evidence type="ECO:0000313" key="4">
    <source>
        <dbReference type="Proteomes" id="UP000279799"/>
    </source>
</evidence>
<evidence type="ECO:0000256" key="1">
    <source>
        <dbReference type="SAM" id="Phobius"/>
    </source>
</evidence>
<dbReference type="RefSeq" id="WP_126599854.1">
    <property type="nucleotide sequence ID" value="NZ_LR134510.1"/>
</dbReference>
<dbReference type="Proteomes" id="UP000279799">
    <property type="component" value="Chromosome"/>
</dbReference>
<evidence type="ECO:0000313" key="3">
    <source>
        <dbReference type="EMBL" id="VEJ09697.1"/>
    </source>
</evidence>
<proteinExistence type="predicted"/>
<feature type="transmembrane region" description="Helical" evidence="1">
    <location>
        <begin position="6"/>
        <end position="25"/>
    </location>
</feature>
<sequence>MLWGLFSLGIIIIAVMLAYAVYLLLKLKKQKLAFRKARQARAERLKESILIIAKAMQSGDCNFSEGVIRIKMLLQPLGLDFMRYPAMQNLYNVVMDMPTHDARKALKRNERMRLDLIREKAEDDYQDSIHQELPTLIQEVKAYVIN</sequence>
<dbReference type="KEGG" id="adp:NCTC12871_01180"/>
<reference evidence="3 4" key="1">
    <citation type="submission" date="2018-12" db="EMBL/GenBank/DDBJ databases">
        <authorList>
            <consortium name="Pathogen Informatics"/>
        </authorList>
    </citation>
    <scope>NUCLEOTIDE SEQUENCE [LARGE SCALE GENOMIC DNA]</scope>
    <source>
        <strain evidence="3 4">NCTC12871</strain>
    </source>
</reference>
<gene>
    <name evidence="3" type="ORF">NCTC12871_01180</name>
</gene>
<organism evidence="3 4">
    <name type="scientific">Actinobacillus delphinicola</name>
    <dbReference type="NCBI Taxonomy" id="51161"/>
    <lineage>
        <taxon>Bacteria</taxon>
        <taxon>Pseudomonadati</taxon>
        <taxon>Pseudomonadota</taxon>
        <taxon>Gammaproteobacteria</taxon>
        <taxon>Pasteurellales</taxon>
        <taxon>Pasteurellaceae</taxon>
        <taxon>Actinobacillus</taxon>
    </lineage>
</organism>
<dbReference type="EMBL" id="LR134510">
    <property type="protein sequence ID" value="VEJ09697.1"/>
    <property type="molecule type" value="Genomic_DNA"/>
</dbReference>
<dbReference type="Pfam" id="PF10675">
    <property type="entry name" value="DUF2489"/>
    <property type="match status" value="1"/>
</dbReference>